<dbReference type="Pfam" id="PF04479">
    <property type="entry name" value="RTA1"/>
    <property type="match status" value="1"/>
</dbReference>
<feature type="transmembrane region" description="Helical" evidence="5">
    <location>
        <begin position="244"/>
        <end position="264"/>
    </location>
</feature>
<dbReference type="eggNOG" id="ENOG502QURG">
    <property type="taxonomic scope" value="Eukaryota"/>
</dbReference>
<dbReference type="HOGENOM" id="CLU_033465_3_1_1"/>
<dbReference type="PANTHER" id="PTHR31465">
    <property type="entry name" value="PROTEIN RTA1-RELATED"/>
    <property type="match status" value="1"/>
</dbReference>
<evidence type="ECO:0000256" key="1">
    <source>
        <dbReference type="ARBA" id="ARBA00004141"/>
    </source>
</evidence>
<feature type="transmembrane region" description="Helical" evidence="5">
    <location>
        <begin position="165"/>
        <end position="188"/>
    </location>
</feature>
<name>M7SR36_EUTLA</name>
<dbReference type="InterPro" id="IPR007568">
    <property type="entry name" value="RTA1"/>
</dbReference>
<feature type="transmembrane region" description="Helical" evidence="5">
    <location>
        <begin position="209"/>
        <end position="229"/>
    </location>
</feature>
<feature type="transmembrane region" description="Helical" evidence="5">
    <location>
        <begin position="129"/>
        <end position="153"/>
    </location>
</feature>
<dbReference type="OMA" id="IGGFFEW"/>
<keyword evidence="7" id="KW-1185">Reference proteome</keyword>
<dbReference type="KEGG" id="ela:UCREL1_6334"/>
<gene>
    <name evidence="6" type="ORF">UCREL1_6334</name>
</gene>
<dbReference type="EMBL" id="KB706604">
    <property type="protein sequence ID" value="EMR66682.1"/>
    <property type="molecule type" value="Genomic_DNA"/>
</dbReference>
<feature type="transmembrane region" description="Helical" evidence="5">
    <location>
        <begin position="25"/>
        <end position="44"/>
    </location>
</feature>
<dbReference type="GO" id="GO:0016020">
    <property type="term" value="C:membrane"/>
    <property type="evidence" value="ECO:0007669"/>
    <property type="project" value="UniProtKB-SubCell"/>
</dbReference>
<dbReference type="OrthoDB" id="3358017at2759"/>
<evidence type="ECO:0000256" key="5">
    <source>
        <dbReference type="SAM" id="Phobius"/>
    </source>
</evidence>
<dbReference type="Proteomes" id="UP000012174">
    <property type="component" value="Unassembled WGS sequence"/>
</dbReference>
<organism evidence="6 7">
    <name type="scientific">Eutypa lata (strain UCR-EL1)</name>
    <name type="common">Grapevine dieback disease fungus</name>
    <name type="synonym">Eutypa armeniacae</name>
    <dbReference type="NCBI Taxonomy" id="1287681"/>
    <lineage>
        <taxon>Eukaryota</taxon>
        <taxon>Fungi</taxon>
        <taxon>Dikarya</taxon>
        <taxon>Ascomycota</taxon>
        <taxon>Pezizomycotina</taxon>
        <taxon>Sordariomycetes</taxon>
        <taxon>Xylariomycetidae</taxon>
        <taxon>Xylariales</taxon>
        <taxon>Diatrypaceae</taxon>
        <taxon>Eutypa</taxon>
    </lineage>
</organism>
<feature type="transmembrane region" description="Helical" evidence="5">
    <location>
        <begin position="86"/>
        <end position="108"/>
    </location>
</feature>
<dbReference type="AlphaFoldDB" id="M7SR36"/>
<evidence type="ECO:0000313" key="7">
    <source>
        <dbReference type="Proteomes" id="UP000012174"/>
    </source>
</evidence>
<evidence type="ECO:0000256" key="3">
    <source>
        <dbReference type="ARBA" id="ARBA00022989"/>
    </source>
</evidence>
<keyword evidence="2 5" id="KW-0812">Transmembrane</keyword>
<keyword evidence="3 5" id="KW-1133">Transmembrane helix</keyword>
<evidence type="ECO:0000256" key="2">
    <source>
        <dbReference type="ARBA" id="ARBA00022692"/>
    </source>
</evidence>
<accession>M7SR36</accession>
<sequence>MSSEDQSTGGDVDFGFDYYRYDPSMGAALLFVILFGISSALHLFQLVRHRTWYFIPFMLGGVFEALGYVGRIISSGETPEWTMGPYILQTVMILVAAAMMAASIYMILGRLTRLLEADHHSVIPVKWTSKIFVTTDVISIIMQAAGGAMLAIADTPDQFKTGENIIIGGLFVQLVAFGIFIVVAGIFYRRVLRDPTPASQTVDVPWQRYMWVVFAGSSLILIRSVFRVIEYLQGNAGYLMSHEVFLYLFDGVLMIVVMVLFNVYHPSRIINKRTTMKAAGWDSAMDSSEVELRTV</sequence>
<keyword evidence="4 5" id="KW-0472">Membrane</keyword>
<comment type="subcellular location">
    <subcellularLocation>
        <location evidence="1">Membrane</location>
        <topology evidence="1">Multi-pass membrane protein</topology>
    </subcellularLocation>
</comment>
<evidence type="ECO:0000256" key="4">
    <source>
        <dbReference type="ARBA" id="ARBA00023136"/>
    </source>
</evidence>
<evidence type="ECO:0000313" key="6">
    <source>
        <dbReference type="EMBL" id="EMR66682.1"/>
    </source>
</evidence>
<proteinExistence type="predicted"/>
<reference evidence="7" key="1">
    <citation type="journal article" date="2013" name="Genome Announc.">
        <title>Draft genome sequence of the grapevine dieback fungus Eutypa lata UCR-EL1.</title>
        <authorList>
            <person name="Blanco-Ulate B."/>
            <person name="Rolshausen P.E."/>
            <person name="Cantu D."/>
        </authorList>
    </citation>
    <scope>NUCLEOTIDE SEQUENCE [LARGE SCALE GENOMIC DNA]</scope>
    <source>
        <strain evidence="7">UCR-EL1</strain>
    </source>
</reference>
<feature type="transmembrane region" description="Helical" evidence="5">
    <location>
        <begin position="51"/>
        <end position="74"/>
    </location>
</feature>
<protein>
    <submittedName>
        <fullName evidence="6">Putative rta1 domain protein</fullName>
    </submittedName>
</protein>
<dbReference type="PANTHER" id="PTHR31465:SF35">
    <property type="entry name" value="RTA1 DOMAIN PROTEIN-RELATED"/>
    <property type="match status" value="1"/>
</dbReference>